<name>A0A161I160_9MICO</name>
<feature type="transmembrane region" description="Helical" evidence="1">
    <location>
        <begin position="33"/>
        <end position="51"/>
    </location>
</feature>
<dbReference type="Proteomes" id="UP000076794">
    <property type="component" value="Chromosome"/>
</dbReference>
<feature type="transmembrane region" description="Helical" evidence="1">
    <location>
        <begin position="58"/>
        <end position="75"/>
    </location>
</feature>
<sequence>MPGLVGRVLLALLLGAVIGLVGTVTHRSTWADLPVGLVLALVMTLATAVLCRAWTGTGALLAAGAGWLVTVQLLATDGPGGDVLVPADLTGYLWTYGGLVLFAVAAFLPRRWFDDEPSGGPE</sequence>
<organism evidence="2 3">
    <name type="scientific">Isoptericola dokdonensis DS-3</name>
    <dbReference type="NCBI Taxonomy" id="1300344"/>
    <lineage>
        <taxon>Bacteria</taxon>
        <taxon>Bacillati</taxon>
        <taxon>Actinomycetota</taxon>
        <taxon>Actinomycetes</taxon>
        <taxon>Micrococcales</taxon>
        <taxon>Promicromonosporaceae</taxon>
        <taxon>Isoptericola</taxon>
    </lineage>
</organism>
<keyword evidence="1" id="KW-0472">Membrane</keyword>
<reference evidence="2 3" key="1">
    <citation type="submission" date="2016-01" db="EMBL/GenBank/DDBJ databases">
        <title>Complete genome sequence of a soil Actinobacterium, Isoptericola dokdonensis DS-3.</title>
        <authorList>
            <person name="Kwon S.-K."/>
            <person name="Kim J.F."/>
        </authorList>
    </citation>
    <scope>NUCLEOTIDE SEQUENCE [LARGE SCALE GENOMIC DNA]</scope>
    <source>
        <strain evidence="2 3">DS-3</strain>
    </source>
</reference>
<gene>
    <name evidence="2" type="ORF">I598_1356</name>
</gene>
<evidence type="ECO:0000256" key="1">
    <source>
        <dbReference type="SAM" id="Phobius"/>
    </source>
</evidence>
<dbReference type="EMBL" id="CP014209">
    <property type="protein sequence ID" value="ANC30915.1"/>
    <property type="molecule type" value="Genomic_DNA"/>
</dbReference>
<dbReference type="InterPro" id="IPR046095">
    <property type="entry name" value="DUF6113"/>
</dbReference>
<keyword evidence="1" id="KW-1133">Transmembrane helix</keyword>
<protein>
    <submittedName>
        <fullName evidence="2">Uncharacterized protein</fullName>
    </submittedName>
</protein>
<dbReference type="KEGG" id="ido:I598_1356"/>
<dbReference type="PATRIC" id="fig|1300344.3.peg.1358"/>
<dbReference type="STRING" id="1300344.I598_1356"/>
<dbReference type="Pfam" id="PF19608">
    <property type="entry name" value="DUF6113"/>
    <property type="match status" value="1"/>
</dbReference>
<accession>A0A161I160</accession>
<dbReference type="RefSeq" id="WP_068202308.1">
    <property type="nucleotide sequence ID" value="NZ_CP014209.1"/>
</dbReference>
<dbReference type="OrthoDB" id="3232343at2"/>
<dbReference type="AlphaFoldDB" id="A0A161I160"/>
<proteinExistence type="predicted"/>
<evidence type="ECO:0000313" key="3">
    <source>
        <dbReference type="Proteomes" id="UP000076794"/>
    </source>
</evidence>
<feature type="transmembrane region" description="Helical" evidence="1">
    <location>
        <begin position="91"/>
        <end position="108"/>
    </location>
</feature>
<evidence type="ECO:0000313" key="2">
    <source>
        <dbReference type="EMBL" id="ANC30915.1"/>
    </source>
</evidence>
<keyword evidence="1" id="KW-0812">Transmembrane</keyword>
<keyword evidence="3" id="KW-1185">Reference proteome</keyword>